<evidence type="ECO:0000313" key="1">
    <source>
        <dbReference type="EMBL" id="MCH81021.1"/>
    </source>
</evidence>
<dbReference type="AlphaFoldDB" id="A0A392M168"/>
<gene>
    <name evidence="1" type="ORF">A2U01_0001799</name>
</gene>
<sequence>MNILTKVGPREGNMGLMLVWPNKTHSGLFGYYKQEKEELRRRRGEHDGNTKKEPKAALQCKEREIEGKRNAMKQAK</sequence>
<reference evidence="1 2" key="1">
    <citation type="journal article" date="2018" name="Front. Plant Sci.">
        <title>Red Clover (Trifolium pratense) and Zigzag Clover (T. medium) - A Picture of Genomic Similarities and Differences.</title>
        <authorList>
            <person name="Dluhosova J."/>
            <person name="Istvanek J."/>
            <person name="Nedelnik J."/>
            <person name="Repkova J."/>
        </authorList>
    </citation>
    <scope>NUCLEOTIDE SEQUENCE [LARGE SCALE GENOMIC DNA]</scope>
    <source>
        <strain evidence="2">cv. 10/8</strain>
        <tissue evidence="1">Leaf</tissue>
    </source>
</reference>
<name>A0A392M168_9FABA</name>
<proteinExistence type="predicted"/>
<accession>A0A392M168</accession>
<dbReference type="EMBL" id="LXQA010001777">
    <property type="protein sequence ID" value="MCH81021.1"/>
    <property type="molecule type" value="Genomic_DNA"/>
</dbReference>
<keyword evidence="2" id="KW-1185">Reference proteome</keyword>
<dbReference type="Proteomes" id="UP000265520">
    <property type="component" value="Unassembled WGS sequence"/>
</dbReference>
<comment type="caution">
    <text evidence="1">The sequence shown here is derived from an EMBL/GenBank/DDBJ whole genome shotgun (WGS) entry which is preliminary data.</text>
</comment>
<evidence type="ECO:0000313" key="2">
    <source>
        <dbReference type="Proteomes" id="UP000265520"/>
    </source>
</evidence>
<organism evidence="1 2">
    <name type="scientific">Trifolium medium</name>
    <dbReference type="NCBI Taxonomy" id="97028"/>
    <lineage>
        <taxon>Eukaryota</taxon>
        <taxon>Viridiplantae</taxon>
        <taxon>Streptophyta</taxon>
        <taxon>Embryophyta</taxon>
        <taxon>Tracheophyta</taxon>
        <taxon>Spermatophyta</taxon>
        <taxon>Magnoliopsida</taxon>
        <taxon>eudicotyledons</taxon>
        <taxon>Gunneridae</taxon>
        <taxon>Pentapetalae</taxon>
        <taxon>rosids</taxon>
        <taxon>fabids</taxon>
        <taxon>Fabales</taxon>
        <taxon>Fabaceae</taxon>
        <taxon>Papilionoideae</taxon>
        <taxon>50 kb inversion clade</taxon>
        <taxon>NPAAA clade</taxon>
        <taxon>Hologalegina</taxon>
        <taxon>IRL clade</taxon>
        <taxon>Trifolieae</taxon>
        <taxon>Trifolium</taxon>
    </lineage>
</organism>
<protein>
    <submittedName>
        <fullName evidence="1">Uncharacterized protein</fullName>
    </submittedName>
</protein>